<dbReference type="GO" id="GO:0003729">
    <property type="term" value="F:mRNA binding"/>
    <property type="evidence" value="ECO:0007669"/>
    <property type="project" value="TreeGrafter"/>
</dbReference>
<evidence type="ECO:0008006" key="6">
    <source>
        <dbReference type="Google" id="ProtNLM"/>
    </source>
</evidence>
<dbReference type="PANTHER" id="PTHR47933">
    <property type="entry name" value="PENTATRICOPEPTIDE REPEAT-CONTAINING PROTEIN 1, MITOCHONDRIAL"/>
    <property type="match status" value="1"/>
</dbReference>
<keyword evidence="5" id="KW-1185">Reference proteome</keyword>
<dbReference type="InterPro" id="IPR002885">
    <property type="entry name" value="PPR_rpt"/>
</dbReference>
<feature type="repeat" description="PPR" evidence="3">
    <location>
        <begin position="530"/>
        <end position="564"/>
    </location>
</feature>
<comment type="caution">
    <text evidence="4">The sequence shown here is derived from an EMBL/GenBank/DDBJ whole genome shotgun (WGS) entry which is preliminary data.</text>
</comment>
<dbReference type="Gene3D" id="1.25.40.10">
    <property type="entry name" value="Tetratricopeptide repeat domain"/>
    <property type="match status" value="7"/>
</dbReference>
<dbReference type="AlphaFoldDB" id="A0AAW1VY06"/>
<evidence type="ECO:0000256" key="2">
    <source>
        <dbReference type="ARBA" id="ARBA00022737"/>
    </source>
</evidence>
<evidence type="ECO:0000256" key="3">
    <source>
        <dbReference type="PROSITE-ProRule" id="PRU00708"/>
    </source>
</evidence>
<dbReference type="Pfam" id="PF13041">
    <property type="entry name" value="PPR_2"/>
    <property type="match status" value="3"/>
</dbReference>
<dbReference type="Proteomes" id="UP001457282">
    <property type="component" value="Unassembled WGS sequence"/>
</dbReference>
<dbReference type="PANTHER" id="PTHR47933:SF32">
    <property type="entry name" value="OS06G0152500 PROTEIN"/>
    <property type="match status" value="1"/>
</dbReference>
<organism evidence="4 5">
    <name type="scientific">Rubus argutus</name>
    <name type="common">Southern blackberry</name>
    <dbReference type="NCBI Taxonomy" id="59490"/>
    <lineage>
        <taxon>Eukaryota</taxon>
        <taxon>Viridiplantae</taxon>
        <taxon>Streptophyta</taxon>
        <taxon>Embryophyta</taxon>
        <taxon>Tracheophyta</taxon>
        <taxon>Spermatophyta</taxon>
        <taxon>Magnoliopsida</taxon>
        <taxon>eudicotyledons</taxon>
        <taxon>Gunneridae</taxon>
        <taxon>Pentapetalae</taxon>
        <taxon>rosids</taxon>
        <taxon>fabids</taxon>
        <taxon>Rosales</taxon>
        <taxon>Rosaceae</taxon>
        <taxon>Rosoideae</taxon>
        <taxon>Rosoideae incertae sedis</taxon>
        <taxon>Rubus</taxon>
    </lineage>
</organism>
<feature type="repeat" description="PPR" evidence="3">
    <location>
        <begin position="425"/>
        <end position="459"/>
    </location>
</feature>
<feature type="repeat" description="PPR" evidence="3">
    <location>
        <begin position="390"/>
        <end position="424"/>
    </location>
</feature>
<feature type="repeat" description="PPR" evidence="3">
    <location>
        <begin position="178"/>
        <end position="212"/>
    </location>
</feature>
<proteinExistence type="inferred from homology"/>
<evidence type="ECO:0000313" key="5">
    <source>
        <dbReference type="Proteomes" id="UP001457282"/>
    </source>
</evidence>
<gene>
    <name evidence="4" type="ORF">M0R45_036720</name>
</gene>
<dbReference type="InterPro" id="IPR011990">
    <property type="entry name" value="TPR-like_helical_dom_sf"/>
</dbReference>
<feature type="repeat" description="PPR" evidence="3">
    <location>
        <begin position="460"/>
        <end position="494"/>
    </location>
</feature>
<evidence type="ECO:0000313" key="4">
    <source>
        <dbReference type="EMBL" id="KAK9912886.1"/>
    </source>
</evidence>
<name>A0AAW1VY06_RUBAR</name>
<comment type="similarity">
    <text evidence="1">Belongs to the PPR family. P subfamily.</text>
</comment>
<sequence length="886" mass="101708">MLFSLKHFAKSSYRANSLSNSKSLIAASSSIPFTTTTTTTTCLIPAKDIVLSFKEWFKTGNNDLLNQIFQILKAAGDHDHENDTSFHPQPRYSADLALSHLNLSLTEALVLEVLRYGNEKEQDVLSCLKFFDWVGRQHSFFHTRATFYAIFKILSRAKLMSLMLDFLETFGQQRYGHSVRFHDTLVMGYAVAGKPEVALQLFGKMRFQGLDLDAFAYHVLLNALVEENCFDAVQIIASQISMRGFENDITQSVMVKWFCKQNMLDEAEGYLRRLVTDGRRPSKVNGSVVGVLVHALCKRNKFEQAGKLLDEFRGSGVVLDSAYAVWIGDLVQAGRLNEALEIFQSKKALEGYVPDVFRYNMLIGRLLRQNRLEDVSDLLLEMKEGGISPDKVTMNAALCFFCKAGMVDIALELYNSRFEFGLSPNSMAYNYLINTLCGDGSIDKAYGVLKYSIDQGYFPGRKTFSILADALCREGKLDKMKELVLFALERNLMPSESTYDVFITTLCKTKRVEDGYLIHEELNRISEVRRESTYINLISGFCKLKKGDIAARLLIEMQEHGYSPTRKMFRDVICSLCDMGNPDKQFFTLLEMQLSCQEPTCRIYNFFIYGAGHAKKPELARQVFELMQRNGIKPILSSDVLMLQSYLKSERILDALNFFNDLRHRREIGRRLYSTMIIGLCKAKRAYLALDLLREMREKGVVPSDDCYEILIQSLCWNKEYDTAVNLIKDMEKVGRRITSFIGNILLLHSLKTQELYEAWVRLRELQIEISDMSILGLVIGSFSGRIRVSQDIENLEEVIAKCFPLDVYTYNLLLSRLSNSNMDYACALFYRMSQKGYEPNRWTYDILVQGFLKHRRTGDANRWLKAMHRKGFSPTEHTMRFYRFI</sequence>
<feature type="repeat" description="PPR" evidence="3">
    <location>
        <begin position="600"/>
        <end position="634"/>
    </location>
</feature>
<feature type="repeat" description="PPR" evidence="3">
    <location>
        <begin position="841"/>
        <end position="875"/>
    </location>
</feature>
<protein>
    <recommendedName>
        <fullName evidence="6">Pentatricopeptide repeat-containing protein</fullName>
    </recommendedName>
</protein>
<dbReference type="InterPro" id="IPR051240">
    <property type="entry name" value="Mito_RNA-Proc/Resp"/>
</dbReference>
<evidence type="ECO:0000256" key="1">
    <source>
        <dbReference type="ARBA" id="ARBA00007626"/>
    </source>
</evidence>
<feature type="repeat" description="PPR" evidence="3">
    <location>
        <begin position="247"/>
        <end position="281"/>
    </location>
</feature>
<dbReference type="NCBIfam" id="TIGR00756">
    <property type="entry name" value="PPR"/>
    <property type="match status" value="6"/>
</dbReference>
<feature type="repeat" description="PPR" evidence="3">
    <location>
        <begin position="355"/>
        <end position="389"/>
    </location>
</feature>
<accession>A0AAW1VY06</accession>
<dbReference type="EMBL" id="JBEDUW010000007">
    <property type="protein sequence ID" value="KAK9912886.1"/>
    <property type="molecule type" value="Genomic_DNA"/>
</dbReference>
<dbReference type="PROSITE" id="PS51375">
    <property type="entry name" value="PPR"/>
    <property type="match status" value="11"/>
</dbReference>
<reference evidence="4 5" key="1">
    <citation type="journal article" date="2023" name="G3 (Bethesda)">
        <title>A chromosome-length genome assembly and annotation of blackberry (Rubus argutus, cv. 'Hillquist').</title>
        <authorList>
            <person name="Bruna T."/>
            <person name="Aryal R."/>
            <person name="Dudchenko O."/>
            <person name="Sargent D.J."/>
            <person name="Mead D."/>
            <person name="Buti M."/>
            <person name="Cavallini A."/>
            <person name="Hytonen T."/>
            <person name="Andres J."/>
            <person name="Pham M."/>
            <person name="Weisz D."/>
            <person name="Mascagni F."/>
            <person name="Usai G."/>
            <person name="Natali L."/>
            <person name="Bassil N."/>
            <person name="Fernandez G.E."/>
            <person name="Lomsadze A."/>
            <person name="Armour M."/>
            <person name="Olukolu B."/>
            <person name="Poorten T."/>
            <person name="Britton C."/>
            <person name="Davik J."/>
            <person name="Ashrafi H."/>
            <person name="Aiden E.L."/>
            <person name="Borodovsky M."/>
            <person name="Worthington M."/>
        </authorList>
    </citation>
    <scope>NUCLEOTIDE SEQUENCE [LARGE SCALE GENOMIC DNA]</scope>
    <source>
        <strain evidence="4">PI 553951</strain>
    </source>
</reference>
<feature type="repeat" description="PPR" evidence="3">
    <location>
        <begin position="285"/>
        <end position="319"/>
    </location>
</feature>
<feature type="repeat" description="PPR" evidence="3">
    <location>
        <begin position="669"/>
        <end position="703"/>
    </location>
</feature>
<dbReference type="Pfam" id="PF01535">
    <property type="entry name" value="PPR"/>
    <property type="match status" value="7"/>
</dbReference>
<keyword evidence="2" id="KW-0677">Repeat</keyword>